<keyword evidence="6" id="KW-0862">Zinc</keyword>
<evidence type="ECO:0000256" key="5">
    <source>
        <dbReference type="ARBA" id="ARBA00022801"/>
    </source>
</evidence>
<dbReference type="InterPro" id="IPR023451">
    <property type="entry name" value="Thymidate_synth/dCMP_Mease_dom"/>
</dbReference>
<evidence type="ECO:0000256" key="6">
    <source>
        <dbReference type="ARBA" id="ARBA00022833"/>
    </source>
</evidence>
<organism evidence="8">
    <name type="scientific">Myoviridae sp. ctOAa14</name>
    <dbReference type="NCBI Taxonomy" id="2826646"/>
    <lineage>
        <taxon>Viruses</taxon>
        <taxon>Duplodnaviria</taxon>
        <taxon>Heunggongvirae</taxon>
        <taxon>Uroviricota</taxon>
        <taxon>Caudoviricetes</taxon>
    </lineage>
</organism>
<keyword evidence="3" id="KW-0808">Transferase</keyword>
<keyword evidence="4" id="KW-0479">Metal-binding</keyword>
<dbReference type="PROSITE" id="PS00903">
    <property type="entry name" value="CYT_DCMP_DEAMINASES_1"/>
    <property type="match status" value="1"/>
</dbReference>
<accession>A0A8S5MQL3</accession>
<evidence type="ECO:0000256" key="2">
    <source>
        <dbReference type="ARBA" id="ARBA00009972"/>
    </source>
</evidence>
<evidence type="ECO:0000256" key="3">
    <source>
        <dbReference type="ARBA" id="ARBA00022679"/>
    </source>
</evidence>
<evidence type="ECO:0000256" key="1">
    <source>
        <dbReference type="ARBA" id="ARBA00006576"/>
    </source>
</evidence>
<dbReference type="InterPro" id="IPR015517">
    <property type="entry name" value="dCMP_deaminase-rel"/>
</dbReference>
<dbReference type="EMBL" id="BK014964">
    <property type="protein sequence ID" value="DAD84661.1"/>
    <property type="molecule type" value="Genomic_DNA"/>
</dbReference>
<dbReference type="Pfam" id="PF00383">
    <property type="entry name" value="dCMP_cyt_deam_1"/>
    <property type="match status" value="1"/>
</dbReference>
<feature type="domain" description="CMP/dCMP-type deaminase" evidence="7">
    <location>
        <begin position="260"/>
        <end position="396"/>
    </location>
</feature>
<protein>
    <recommendedName>
        <fullName evidence="7">CMP/dCMP-type deaminase domain-containing protein</fullName>
    </recommendedName>
</protein>
<dbReference type="GO" id="GO:0004132">
    <property type="term" value="F:dCMP deaminase activity"/>
    <property type="evidence" value="ECO:0007669"/>
    <property type="project" value="TreeGrafter"/>
</dbReference>
<evidence type="ECO:0000313" key="8">
    <source>
        <dbReference type="EMBL" id="DAD84661.1"/>
    </source>
</evidence>
<reference evidence="8" key="1">
    <citation type="journal article" date="2021" name="Proc. Natl. Acad. Sci. U.S.A.">
        <title>A Catalog of Tens of Thousands of Viruses from Human Metagenomes Reveals Hidden Associations with Chronic Diseases.</title>
        <authorList>
            <person name="Tisza M.J."/>
            <person name="Buck C.B."/>
        </authorList>
    </citation>
    <scope>NUCLEOTIDE SEQUENCE</scope>
    <source>
        <strain evidence="8">CtOAa14</strain>
    </source>
</reference>
<keyword evidence="5" id="KW-0378">Hydrolase</keyword>
<dbReference type="InterPro" id="IPR016193">
    <property type="entry name" value="Cytidine_deaminase-like"/>
</dbReference>
<dbReference type="GO" id="GO:0008270">
    <property type="term" value="F:zinc ion binding"/>
    <property type="evidence" value="ECO:0007669"/>
    <property type="project" value="InterPro"/>
</dbReference>
<dbReference type="Pfam" id="PF00303">
    <property type="entry name" value="Thymidylat_synt"/>
    <property type="match status" value="1"/>
</dbReference>
<dbReference type="SUPFAM" id="SSF55831">
    <property type="entry name" value="Thymidylate synthase/dCMP hydroxymethylase"/>
    <property type="match status" value="1"/>
</dbReference>
<dbReference type="PANTHER" id="PTHR11086">
    <property type="entry name" value="DEOXYCYTIDYLATE DEAMINASE-RELATED"/>
    <property type="match status" value="1"/>
</dbReference>
<proteinExistence type="inferred from homology"/>
<comment type="similarity">
    <text evidence="2">Belongs to the thymidylate synthase family.</text>
</comment>
<name>A0A8S5MQL3_9CAUD</name>
<dbReference type="SUPFAM" id="SSF53927">
    <property type="entry name" value="Cytidine deaminase-like"/>
    <property type="match status" value="1"/>
</dbReference>
<dbReference type="InterPro" id="IPR016192">
    <property type="entry name" value="APOBEC/CMP_deaminase_Zn-bd"/>
</dbReference>
<dbReference type="Gene3D" id="3.30.572.10">
    <property type="entry name" value="Thymidylate synthase/dCMP hydroxymethylase domain"/>
    <property type="match status" value="1"/>
</dbReference>
<dbReference type="InterPro" id="IPR036926">
    <property type="entry name" value="Thymidate_synth/dCMP_Mease_sf"/>
</dbReference>
<dbReference type="InterPro" id="IPR002125">
    <property type="entry name" value="CMP_dCMP_dom"/>
</dbReference>
<dbReference type="Gene3D" id="3.40.140.10">
    <property type="entry name" value="Cytidine Deaminase, domain 2"/>
    <property type="match status" value="1"/>
</dbReference>
<dbReference type="GO" id="GO:0016740">
    <property type="term" value="F:transferase activity"/>
    <property type="evidence" value="ECO:0007669"/>
    <property type="project" value="UniProtKB-KW"/>
</dbReference>
<sequence>MICGTTINYRNLVYKVFHQPDYVTTNRKGERLYERVNYSIFLSPGSLAYMRGRNASNEYFRKELEWYCSGSDKLEDAVKLSKYWAKCSDDGKTVTSNYGKLLLHDRNAHGFTQFEHAYNCLLNNADTKKAVMTVYNNEHAYISNDNPCTMFVRFGIRENMLNMLVVMRSNDIWYGTPYDVAWYSVLHHAMLKELRRAGLPVEIGSYEHLMLSAHAYQRNAEQLQAAFDAPDDADYSVHMAEFQRIFDMGVEQVRKVVQYGRERHWMQAAWEESNKSRCLKKHCGCVLVCNDKIVGRGHGDRAHGDACTKLCARDAGEKFYSDGCYSVHGEMQAVIEALQNGHTDWEHTVAYVTHGPCDACCKLLDYMGVRAVCYDVPYKTNYAHWPRLSVMQLATPDGAAHMDTAKYA</sequence>
<evidence type="ECO:0000259" key="7">
    <source>
        <dbReference type="PROSITE" id="PS51747"/>
    </source>
</evidence>
<comment type="similarity">
    <text evidence="1">Belongs to the cytidine and deoxycytidylate deaminase family.</text>
</comment>
<dbReference type="PANTHER" id="PTHR11086:SF18">
    <property type="entry name" value="DEOXYCYTIDYLATE DEAMINASE"/>
    <property type="match status" value="1"/>
</dbReference>
<dbReference type="PROSITE" id="PS51747">
    <property type="entry name" value="CYT_DCMP_DEAMINASES_2"/>
    <property type="match status" value="1"/>
</dbReference>
<evidence type="ECO:0000256" key="4">
    <source>
        <dbReference type="ARBA" id="ARBA00022723"/>
    </source>
</evidence>